<reference evidence="3" key="1">
    <citation type="submission" date="2013-02" db="EMBL/GenBank/DDBJ databases">
        <authorList>
            <consortium name="The Broad Institute Genome Sequencing Platform"/>
            <person name="Cuomo C."/>
            <person name="Becnel J."/>
            <person name="Sanscrainte N."/>
            <person name="Walker B."/>
            <person name="Young S.K."/>
            <person name="Zeng Q."/>
            <person name="Gargeya S."/>
            <person name="Fitzgerald M."/>
            <person name="Haas B."/>
            <person name="Abouelleil A."/>
            <person name="Alvarado L."/>
            <person name="Arachchi H.M."/>
            <person name="Berlin A.M."/>
            <person name="Chapman S.B."/>
            <person name="Dewar J."/>
            <person name="Goldberg J."/>
            <person name="Griggs A."/>
            <person name="Gujja S."/>
            <person name="Hansen M."/>
            <person name="Howarth C."/>
            <person name="Imamovic A."/>
            <person name="Larimer J."/>
            <person name="McCowan C."/>
            <person name="Murphy C."/>
            <person name="Neiman D."/>
            <person name="Pearson M."/>
            <person name="Priest M."/>
            <person name="Roberts A."/>
            <person name="Saif S."/>
            <person name="Shea T."/>
            <person name="Sisk P."/>
            <person name="Sykes S."/>
            <person name="Wortman J."/>
            <person name="Nusbaum C."/>
            <person name="Birren B."/>
        </authorList>
    </citation>
    <scope>NUCLEOTIDE SEQUENCE [LARGE SCALE GENOMIC DNA]</scope>
    <source>
        <strain evidence="3">PRA339</strain>
    </source>
</reference>
<evidence type="ECO:0000313" key="2">
    <source>
        <dbReference type="EMBL" id="KCZ79433.1"/>
    </source>
</evidence>
<protein>
    <submittedName>
        <fullName evidence="2">Uncharacterized protein</fullName>
    </submittedName>
</protein>
<reference evidence="2 3" key="2">
    <citation type="submission" date="2014-03" db="EMBL/GenBank/DDBJ databases">
        <title>The Genome Sequence of Anncaliia algerae insect isolate PRA339.</title>
        <authorList>
            <consortium name="The Broad Institute Genome Sequencing Platform"/>
            <consortium name="The Broad Institute Genome Sequencing Center for Infectious Disease"/>
            <person name="Cuomo C."/>
            <person name="Becnel J."/>
            <person name="Sanscrainte N."/>
            <person name="Walker B."/>
            <person name="Young S.K."/>
            <person name="Zeng Q."/>
            <person name="Gargeya S."/>
            <person name="Fitzgerald M."/>
            <person name="Haas B."/>
            <person name="Abouelleil A."/>
            <person name="Alvarado L."/>
            <person name="Arachchi H.M."/>
            <person name="Berlin A.M."/>
            <person name="Chapman S.B."/>
            <person name="Dewar J."/>
            <person name="Goldberg J."/>
            <person name="Griggs A."/>
            <person name="Gujja S."/>
            <person name="Hansen M."/>
            <person name="Howarth C."/>
            <person name="Imamovic A."/>
            <person name="Larimer J."/>
            <person name="McCowan C."/>
            <person name="Murphy C."/>
            <person name="Neiman D."/>
            <person name="Pearson M."/>
            <person name="Priest M."/>
            <person name="Roberts A."/>
            <person name="Saif S."/>
            <person name="Shea T."/>
            <person name="Sisk P."/>
            <person name="Sykes S."/>
            <person name="Wortman J."/>
            <person name="Nusbaum C."/>
            <person name="Birren B."/>
        </authorList>
    </citation>
    <scope>NUCLEOTIDE SEQUENCE [LARGE SCALE GENOMIC DNA]</scope>
    <source>
        <strain evidence="2 3">PRA339</strain>
    </source>
</reference>
<organism evidence="2 3">
    <name type="scientific">Anncaliia algerae PRA339</name>
    <dbReference type="NCBI Taxonomy" id="1288291"/>
    <lineage>
        <taxon>Eukaryota</taxon>
        <taxon>Fungi</taxon>
        <taxon>Fungi incertae sedis</taxon>
        <taxon>Microsporidia</taxon>
        <taxon>Tubulinosematoidea</taxon>
        <taxon>Tubulinosematidae</taxon>
        <taxon>Anncaliia</taxon>
    </lineage>
</organism>
<keyword evidence="1" id="KW-0472">Membrane</keyword>
<gene>
    <name evidence="2" type="ORF">H312_03174</name>
</gene>
<keyword evidence="1" id="KW-0812">Transmembrane</keyword>
<proteinExistence type="predicted"/>
<dbReference type="AlphaFoldDB" id="A0A059EWL9"/>
<keyword evidence="3" id="KW-1185">Reference proteome</keyword>
<keyword evidence="1" id="KW-1133">Transmembrane helix</keyword>
<evidence type="ECO:0000256" key="1">
    <source>
        <dbReference type="SAM" id="Phobius"/>
    </source>
</evidence>
<dbReference type="Proteomes" id="UP000030655">
    <property type="component" value="Unassembled WGS sequence"/>
</dbReference>
<dbReference type="EMBL" id="KK365277">
    <property type="protein sequence ID" value="KCZ79433.1"/>
    <property type="molecule type" value="Genomic_DNA"/>
</dbReference>
<evidence type="ECO:0000313" key="3">
    <source>
        <dbReference type="Proteomes" id="UP000030655"/>
    </source>
</evidence>
<feature type="transmembrane region" description="Helical" evidence="1">
    <location>
        <begin position="369"/>
        <end position="390"/>
    </location>
</feature>
<sequence>MLFVHIQLVFSSLSSSIKGKQIRNRSCLKRKFEKISSQTTNEYHDQNKILRTEEILESTKPRIDDLNEILEKEDNTNHNFEYSADEKLRINKIFEEILTIETNCEKQNIIKTLETTSEDQDKGVQMCNRNFIRILEHSTLKYPLKWFAKLIKYYVPNINRASYSDKAEFINFKKYIVFVSSFLKLLNNANPIDMNNIEIETLKKYLYKYNSKTFKSLDPFLSKLVCSYTKYMTEIKKIIQSDLQKLTENFIDIEDSDLNLNYDNIYDKTLKEILNWFQESIFRFFCNSELYVTEKKLTSMDTTLKRNITPYFIYLYFYGIKILSNHNMSKFFIERTEDHVDLIKNEEFLRDIFYLKCLFREILVKYLKIYPGFALIYKITNLFIFLRLFFPNQNILISDMDLWLMEQDINRTTIKKFGEEENEILKLPNYNLLNDQQKKYFFIFYLRCKFKKRCAVRFTNILNSINPDILRYIN</sequence>
<dbReference type="VEuPathDB" id="MicrosporidiaDB:H312_03174"/>
<accession>A0A059EWL9</accession>
<name>A0A059EWL9_9MICR</name>
<dbReference type="HOGENOM" id="CLU_576130_0_0_1"/>
<dbReference type="OrthoDB" id="2198639at2759"/>